<dbReference type="Proteomes" id="UP001497516">
    <property type="component" value="Chromosome 4"/>
</dbReference>
<feature type="domain" description="Cystatin" evidence="4">
    <location>
        <begin position="129"/>
        <end position="176"/>
    </location>
</feature>
<feature type="compositionally biased region" description="Acidic residues" evidence="3">
    <location>
        <begin position="25"/>
        <end position="47"/>
    </location>
</feature>
<dbReference type="EMBL" id="OZ034817">
    <property type="protein sequence ID" value="CAL1385681.1"/>
    <property type="molecule type" value="Genomic_DNA"/>
</dbReference>
<protein>
    <recommendedName>
        <fullName evidence="4">Cystatin domain-containing protein</fullName>
    </recommendedName>
</protein>
<gene>
    <name evidence="5" type="ORF">LTRI10_LOCUS26798</name>
</gene>
<feature type="region of interest" description="Disordered" evidence="3">
    <location>
        <begin position="1"/>
        <end position="47"/>
    </location>
</feature>
<dbReference type="PANTHER" id="PTHR31228">
    <property type="entry name" value="CYSTATIN/MONELLIN SUPERFAMILY PROTEIN"/>
    <property type="match status" value="1"/>
</dbReference>
<name>A0AAV2EI96_9ROSI</name>
<dbReference type="InterPro" id="IPR000010">
    <property type="entry name" value="Cystatin_dom"/>
</dbReference>
<reference evidence="5 6" key="1">
    <citation type="submission" date="2024-04" db="EMBL/GenBank/DDBJ databases">
        <authorList>
            <person name="Fracassetti M."/>
        </authorList>
    </citation>
    <scope>NUCLEOTIDE SEQUENCE [LARGE SCALE GENOMIC DNA]</scope>
</reference>
<dbReference type="PANTHER" id="PTHR31228:SF22">
    <property type="entry name" value="CYSTATIN_MONELLIN SUPERFAMILY PROTEIN"/>
    <property type="match status" value="1"/>
</dbReference>
<evidence type="ECO:0000313" key="6">
    <source>
        <dbReference type="Proteomes" id="UP001497516"/>
    </source>
</evidence>
<dbReference type="GO" id="GO:0004869">
    <property type="term" value="F:cysteine-type endopeptidase inhibitor activity"/>
    <property type="evidence" value="ECO:0007669"/>
    <property type="project" value="UniProtKB-KW"/>
</dbReference>
<evidence type="ECO:0000256" key="2">
    <source>
        <dbReference type="ARBA" id="ARBA00022704"/>
    </source>
</evidence>
<evidence type="ECO:0000259" key="4">
    <source>
        <dbReference type="Pfam" id="PF00031"/>
    </source>
</evidence>
<keyword evidence="1" id="KW-0646">Protease inhibitor</keyword>
<sequence length="226" mass="26108">MNPLLEPTLPPQRAKLGLNRSQRSDDEDEVADGDSSENDEEDDDEDVQIIYVEEEEEDDGTVREEFVQAPSKPLIWYPKDKEGQETFKRYYEIVKESEGFDVGELPPVDIFEGGVLPVDLDSEFMGNYVKDSVDYVIRRYNEEHMGESELRLDSIEKANWSPCAGENYYITFDATDLLSSDPNRAKRTYQAEVYRNISGVLSTTLFREKGQEQFIKVMEDRPITYI</sequence>
<dbReference type="AlphaFoldDB" id="A0AAV2EI96"/>
<dbReference type="SUPFAM" id="SSF54403">
    <property type="entry name" value="Cystatin/monellin"/>
    <property type="match status" value="1"/>
</dbReference>
<organism evidence="5 6">
    <name type="scientific">Linum trigynum</name>
    <dbReference type="NCBI Taxonomy" id="586398"/>
    <lineage>
        <taxon>Eukaryota</taxon>
        <taxon>Viridiplantae</taxon>
        <taxon>Streptophyta</taxon>
        <taxon>Embryophyta</taxon>
        <taxon>Tracheophyta</taxon>
        <taxon>Spermatophyta</taxon>
        <taxon>Magnoliopsida</taxon>
        <taxon>eudicotyledons</taxon>
        <taxon>Gunneridae</taxon>
        <taxon>Pentapetalae</taxon>
        <taxon>rosids</taxon>
        <taxon>fabids</taxon>
        <taxon>Malpighiales</taxon>
        <taxon>Linaceae</taxon>
        <taxon>Linum</taxon>
    </lineage>
</organism>
<accession>A0AAV2EI96</accession>
<dbReference type="Gene3D" id="3.10.450.10">
    <property type="match status" value="1"/>
</dbReference>
<proteinExistence type="predicted"/>
<evidence type="ECO:0000256" key="1">
    <source>
        <dbReference type="ARBA" id="ARBA00022690"/>
    </source>
</evidence>
<evidence type="ECO:0000313" key="5">
    <source>
        <dbReference type="EMBL" id="CAL1385681.1"/>
    </source>
</evidence>
<dbReference type="InterPro" id="IPR046350">
    <property type="entry name" value="Cystatin_sf"/>
</dbReference>
<evidence type="ECO:0000256" key="3">
    <source>
        <dbReference type="SAM" id="MobiDB-lite"/>
    </source>
</evidence>
<dbReference type="Pfam" id="PF00031">
    <property type="entry name" value="Cystatin"/>
    <property type="match status" value="1"/>
</dbReference>
<keyword evidence="2" id="KW-0789">Thiol protease inhibitor</keyword>
<dbReference type="CDD" id="cd00042">
    <property type="entry name" value="CY"/>
    <property type="match status" value="1"/>
</dbReference>
<keyword evidence="6" id="KW-1185">Reference proteome</keyword>